<evidence type="ECO:0000256" key="1">
    <source>
        <dbReference type="SAM" id="MobiDB-lite"/>
    </source>
</evidence>
<dbReference type="AlphaFoldDB" id="A0A8J9X0V9"/>
<protein>
    <submittedName>
        <fullName evidence="2">Uncharacterized protein</fullName>
    </submittedName>
</protein>
<name>A0A8J9X0V9_PHATR</name>
<proteinExistence type="predicted"/>
<accession>A0A8J9X0V9</accession>
<evidence type="ECO:0000313" key="2">
    <source>
        <dbReference type="EMBL" id="CAG9280496.1"/>
    </source>
</evidence>
<organism evidence="2">
    <name type="scientific">Phaeodactylum tricornutum</name>
    <name type="common">Diatom</name>
    <dbReference type="NCBI Taxonomy" id="2850"/>
    <lineage>
        <taxon>Eukaryota</taxon>
        <taxon>Sar</taxon>
        <taxon>Stramenopiles</taxon>
        <taxon>Ochrophyta</taxon>
        <taxon>Bacillariophyta</taxon>
        <taxon>Bacillariophyceae</taxon>
        <taxon>Bacillariophycidae</taxon>
        <taxon>Naviculales</taxon>
        <taxon>Phaeodactylaceae</taxon>
        <taxon>Phaeodactylum</taxon>
    </lineage>
</organism>
<reference evidence="2" key="1">
    <citation type="submission" date="2022-02" db="EMBL/GenBank/DDBJ databases">
        <authorList>
            <person name="Giguere J D."/>
        </authorList>
    </citation>
    <scope>NUCLEOTIDE SEQUENCE</scope>
    <source>
        <strain evidence="2">CCAP 1055/1</strain>
    </source>
</reference>
<dbReference type="EMBL" id="OU594954">
    <property type="protein sequence ID" value="CAG9280496.1"/>
    <property type="molecule type" value="Genomic_DNA"/>
</dbReference>
<sequence length="175" mass="20782">MVFLEQVIDMCCSNYAGEKTDQDKNDVNETSQSSETQPKHLKYSNKDIKFDGIEYAKLLPTIRVAVKALGFTEDSWNNGDWPTCENKWFEDLTQEERRAAETLGWTKEAWDSQFKQHDWRELPENIRRAAVAAGYTEEKWNHNERPKNLDKSWNELEEEDKQHMNVLGYTRWDWD</sequence>
<dbReference type="Proteomes" id="UP000836788">
    <property type="component" value="Chromosome 13"/>
</dbReference>
<feature type="region of interest" description="Disordered" evidence="1">
    <location>
        <begin position="19"/>
        <end position="40"/>
    </location>
</feature>
<gene>
    <name evidence="2" type="ORF">PTTT1_LOCUS13488</name>
</gene>